<sequence length="60" mass="6984">MSELEDLLKDIDILREQLNELINKKQDNLVDPEVVTASKVLNAALNQYNKFIDEKLKKNK</sequence>
<dbReference type="Pfam" id="PF09388">
    <property type="entry name" value="SpoOE-like"/>
    <property type="match status" value="1"/>
</dbReference>
<evidence type="ECO:0000313" key="3">
    <source>
        <dbReference type="Proteomes" id="UP000473089"/>
    </source>
</evidence>
<feature type="coiled-coil region" evidence="1">
    <location>
        <begin position="1"/>
        <end position="28"/>
    </location>
</feature>
<dbReference type="Gene3D" id="4.10.280.10">
    <property type="entry name" value="Helix-loop-helix DNA-binding domain"/>
    <property type="match status" value="1"/>
</dbReference>
<dbReference type="InterPro" id="IPR036638">
    <property type="entry name" value="HLH_DNA-bd_sf"/>
</dbReference>
<organism evidence="2 3">
    <name type="scientific">Clostridium botulinum</name>
    <dbReference type="NCBI Taxonomy" id="1491"/>
    <lineage>
        <taxon>Bacteria</taxon>
        <taxon>Bacillati</taxon>
        <taxon>Bacillota</taxon>
        <taxon>Clostridia</taxon>
        <taxon>Eubacteriales</taxon>
        <taxon>Clostridiaceae</taxon>
        <taxon>Clostridium</taxon>
    </lineage>
</organism>
<protein>
    <submittedName>
        <fullName evidence="2">Aspartyl-phosphate phosphatase Spo0E family protein</fullName>
    </submittedName>
</protein>
<dbReference type="EMBL" id="SGJP01000039">
    <property type="protein sequence ID" value="NFA61703.1"/>
    <property type="molecule type" value="Genomic_DNA"/>
</dbReference>
<dbReference type="AlphaFoldDB" id="A0A6M0T2Z6"/>
<reference evidence="2 3" key="1">
    <citation type="submission" date="2019-02" db="EMBL/GenBank/DDBJ databases">
        <title>Genome sequencing of Clostridium botulinum clinical isolates.</title>
        <authorList>
            <person name="Brunt J."/>
            <person name="Van Vliet A.H.M."/>
            <person name="Stringer S.C."/>
            <person name="Grant K.A."/>
            <person name="Carter A.C."/>
            <person name="Peck M.W."/>
        </authorList>
    </citation>
    <scope>NUCLEOTIDE SEQUENCE [LARGE SCALE GENOMIC DNA]</scope>
    <source>
        <strain evidence="2 3">R1125/03</strain>
    </source>
</reference>
<dbReference type="GO" id="GO:0046983">
    <property type="term" value="F:protein dimerization activity"/>
    <property type="evidence" value="ECO:0007669"/>
    <property type="project" value="InterPro"/>
</dbReference>
<name>A0A6M0T2Z6_CLOBO</name>
<dbReference type="GO" id="GO:0043937">
    <property type="term" value="P:regulation of sporulation"/>
    <property type="evidence" value="ECO:0007669"/>
    <property type="project" value="InterPro"/>
</dbReference>
<dbReference type="InterPro" id="IPR037208">
    <property type="entry name" value="Spo0E-like_sf"/>
</dbReference>
<accession>A0A6M0T2Z6</accession>
<comment type="caution">
    <text evidence="2">The sequence shown here is derived from an EMBL/GenBank/DDBJ whole genome shotgun (WGS) entry which is preliminary data.</text>
</comment>
<dbReference type="InterPro" id="IPR018540">
    <property type="entry name" value="Spo0E-like"/>
</dbReference>
<gene>
    <name evidence="2" type="ORF">EXM42_15320</name>
</gene>
<dbReference type="SUPFAM" id="SSF140500">
    <property type="entry name" value="BAS1536-like"/>
    <property type="match status" value="1"/>
</dbReference>
<evidence type="ECO:0000313" key="2">
    <source>
        <dbReference type="EMBL" id="NFA61703.1"/>
    </source>
</evidence>
<proteinExistence type="predicted"/>
<keyword evidence="1" id="KW-0175">Coiled coil</keyword>
<dbReference type="Proteomes" id="UP000473089">
    <property type="component" value="Unassembled WGS sequence"/>
</dbReference>
<evidence type="ECO:0000256" key="1">
    <source>
        <dbReference type="SAM" id="Coils"/>
    </source>
</evidence>